<organism evidence="2 3">
    <name type="scientific">Bacteroides fluxus YIT 12057</name>
    <dbReference type="NCBI Taxonomy" id="763034"/>
    <lineage>
        <taxon>Bacteria</taxon>
        <taxon>Pseudomonadati</taxon>
        <taxon>Bacteroidota</taxon>
        <taxon>Bacteroidia</taxon>
        <taxon>Bacteroidales</taxon>
        <taxon>Bacteroidaceae</taxon>
        <taxon>Bacteroides</taxon>
    </lineage>
</organism>
<accession>F3PWR0</accession>
<feature type="transmembrane region" description="Helical" evidence="1">
    <location>
        <begin position="20"/>
        <end position="40"/>
    </location>
</feature>
<evidence type="ECO:0000256" key="1">
    <source>
        <dbReference type="SAM" id="Phobius"/>
    </source>
</evidence>
<dbReference type="EMBL" id="AFBN01000096">
    <property type="protein sequence ID" value="EGF51989.1"/>
    <property type="molecule type" value="Genomic_DNA"/>
</dbReference>
<keyword evidence="1" id="KW-0472">Membrane</keyword>
<dbReference type="Proteomes" id="UP000003416">
    <property type="component" value="Unassembled WGS sequence"/>
</dbReference>
<keyword evidence="1" id="KW-1133">Transmembrane helix</keyword>
<keyword evidence="1" id="KW-0812">Transmembrane</keyword>
<keyword evidence="3" id="KW-1185">Reference proteome</keyword>
<dbReference type="HOGENOM" id="CLU_3247231_0_0_10"/>
<dbReference type="AlphaFoldDB" id="F3PWR0"/>
<proteinExistence type="predicted"/>
<dbReference type="STRING" id="763034.HMPREF9446_03197"/>
<sequence length="42" mass="4854">MSDNQRCIIFHFFTHLPSFFYSSSLIMLLSGFFCSFVIGLKA</sequence>
<evidence type="ECO:0000313" key="2">
    <source>
        <dbReference type="EMBL" id="EGF51989.1"/>
    </source>
</evidence>
<comment type="caution">
    <text evidence="2">The sequence shown here is derived from an EMBL/GenBank/DDBJ whole genome shotgun (WGS) entry which is preliminary data.</text>
</comment>
<name>F3PWR0_9BACE</name>
<gene>
    <name evidence="2" type="ORF">HMPREF9446_03197</name>
</gene>
<protein>
    <submittedName>
        <fullName evidence="2">Uncharacterized protein</fullName>
    </submittedName>
</protein>
<reference evidence="2 3" key="1">
    <citation type="submission" date="2011-02" db="EMBL/GenBank/DDBJ databases">
        <authorList>
            <person name="Weinstock G."/>
            <person name="Sodergren E."/>
            <person name="Clifton S."/>
            <person name="Fulton L."/>
            <person name="Fulton B."/>
            <person name="Courtney L."/>
            <person name="Fronick C."/>
            <person name="Harrison M."/>
            <person name="Strong C."/>
            <person name="Farmer C."/>
            <person name="Delahaunty K."/>
            <person name="Markovic C."/>
            <person name="Hall O."/>
            <person name="Minx P."/>
            <person name="Tomlinson C."/>
            <person name="Mitreva M."/>
            <person name="Hou S."/>
            <person name="Chen J."/>
            <person name="Wollam A."/>
            <person name="Pepin K.H."/>
            <person name="Johnson M."/>
            <person name="Bhonagiri V."/>
            <person name="Zhang X."/>
            <person name="Suruliraj S."/>
            <person name="Warren W."/>
            <person name="Chinwalla A."/>
            <person name="Mardis E.R."/>
            <person name="Wilson R.K."/>
        </authorList>
    </citation>
    <scope>NUCLEOTIDE SEQUENCE [LARGE SCALE GENOMIC DNA]</scope>
    <source>
        <strain evidence="2 3">YIT 12057</strain>
    </source>
</reference>
<evidence type="ECO:0000313" key="3">
    <source>
        <dbReference type="Proteomes" id="UP000003416"/>
    </source>
</evidence>